<reference evidence="1 2" key="3">
    <citation type="journal article" date="2022" name="Microbiol. Spectr.">
        <title>Folding features and dynamics of 3D genome architecture in plant fungal pathogens.</title>
        <authorList>
            <person name="Xia C."/>
        </authorList>
    </citation>
    <scope>NUCLEOTIDE SEQUENCE [LARGE SCALE GENOMIC DNA]</scope>
    <source>
        <strain evidence="1 2">93-210</strain>
    </source>
</reference>
<reference evidence="2" key="1">
    <citation type="journal article" date="2018" name="BMC Genomics">
        <title>Genomic insights into host adaptation between the wheat stripe rust pathogen (Puccinia striiformis f. sp. tritici) and the barley stripe rust pathogen (Puccinia striiformis f. sp. hordei).</title>
        <authorList>
            <person name="Xia C."/>
            <person name="Wang M."/>
            <person name="Yin C."/>
            <person name="Cornejo O.E."/>
            <person name="Hulbert S.H."/>
            <person name="Chen X."/>
        </authorList>
    </citation>
    <scope>NUCLEOTIDE SEQUENCE [LARGE SCALE GENOMIC DNA]</scope>
    <source>
        <strain evidence="2">93-210</strain>
    </source>
</reference>
<dbReference type="Proteomes" id="UP001060170">
    <property type="component" value="Chromosome 4"/>
</dbReference>
<proteinExistence type="predicted"/>
<keyword evidence="2" id="KW-1185">Reference proteome</keyword>
<dbReference type="EMBL" id="CM045868">
    <property type="protein sequence ID" value="KAI7957505.1"/>
    <property type="molecule type" value="Genomic_DNA"/>
</dbReference>
<reference evidence="2" key="2">
    <citation type="journal article" date="2018" name="Mol. Plant Microbe Interact.">
        <title>Genome sequence resources for the wheat stripe rust pathogen (Puccinia striiformis f. sp. tritici) and the barley stripe rust pathogen (Puccinia striiformis f. sp. hordei).</title>
        <authorList>
            <person name="Xia C."/>
            <person name="Wang M."/>
            <person name="Yin C."/>
            <person name="Cornejo O.E."/>
            <person name="Hulbert S.H."/>
            <person name="Chen X."/>
        </authorList>
    </citation>
    <scope>NUCLEOTIDE SEQUENCE [LARGE SCALE GENOMIC DNA]</scope>
    <source>
        <strain evidence="2">93-210</strain>
    </source>
</reference>
<organism evidence="1 2">
    <name type="scientific">Puccinia striiformis f. sp. tritici</name>
    <dbReference type="NCBI Taxonomy" id="168172"/>
    <lineage>
        <taxon>Eukaryota</taxon>
        <taxon>Fungi</taxon>
        <taxon>Dikarya</taxon>
        <taxon>Basidiomycota</taxon>
        <taxon>Pucciniomycotina</taxon>
        <taxon>Pucciniomycetes</taxon>
        <taxon>Pucciniales</taxon>
        <taxon>Pucciniaceae</taxon>
        <taxon>Puccinia</taxon>
    </lineage>
</organism>
<accession>A0ACC0EQZ3</accession>
<protein>
    <submittedName>
        <fullName evidence="1">Uncharacterized protein</fullName>
    </submittedName>
</protein>
<sequence>MSRLSANSNFIIPPKSSQAGRRLRVTDQSLAGVWSKLTEQLSQSDHISRRASLCTSVTSGIAQTDGKATDLALPRIEDPVKPVYNLY</sequence>
<gene>
    <name evidence="1" type="ORF">MJO28_004600</name>
</gene>
<evidence type="ECO:0000313" key="1">
    <source>
        <dbReference type="EMBL" id="KAI7957505.1"/>
    </source>
</evidence>
<name>A0ACC0EQZ3_9BASI</name>
<evidence type="ECO:0000313" key="2">
    <source>
        <dbReference type="Proteomes" id="UP001060170"/>
    </source>
</evidence>
<comment type="caution">
    <text evidence="1">The sequence shown here is derived from an EMBL/GenBank/DDBJ whole genome shotgun (WGS) entry which is preliminary data.</text>
</comment>